<evidence type="ECO:0000313" key="2">
    <source>
        <dbReference type="Proteomes" id="UP001207468"/>
    </source>
</evidence>
<name>A0ACC0U5B0_9AGAM</name>
<evidence type="ECO:0000313" key="1">
    <source>
        <dbReference type="EMBL" id="KAI9460335.1"/>
    </source>
</evidence>
<organism evidence="1 2">
    <name type="scientific">Russula earlei</name>
    <dbReference type="NCBI Taxonomy" id="71964"/>
    <lineage>
        <taxon>Eukaryota</taxon>
        <taxon>Fungi</taxon>
        <taxon>Dikarya</taxon>
        <taxon>Basidiomycota</taxon>
        <taxon>Agaricomycotina</taxon>
        <taxon>Agaricomycetes</taxon>
        <taxon>Russulales</taxon>
        <taxon>Russulaceae</taxon>
        <taxon>Russula</taxon>
    </lineage>
</organism>
<dbReference type="EMBL" id="JAGFNK010000189">
    <property type="protein sequence ID" value="KAI9460335.1"/>
    <property type="molecule type" value="Genomic_DNA"/>
</dbReference>
<proteinExistence type="predicted"/>
<protein>
    <submittedName>
        <fullName evidence="1">Cytolysin/lectin</fullName>
    </submittedName>
</protein>
<comment type="caution">
    <text evidence="1">The sequence shown here is derived from an EMBL/GenBank/DDBJ whole genome shotgun (WGS) entry which is preliminary data.</text>
</comment>
<keyword evidence="2" id="KW-1185">Reference proteome</keyword>
<dbReference type="Proteomes" id="UP001207468">
    <property type="component" value="Unassembled WGS sequence"/>
</dbReference>
<accession>A0ACC0U5B0</accession>
<reference evidence="1" key="1">
    <citation type="submission" date="2021-03" db="EMBL/GenBank/DDBJ databases">
        <title>Evolutionary priming and transition to the ectomycorrhizal habit in an iconic lineage of mushroom-forming fungi: is preadaptation a requirement?</title>
        <authorList>
            <consortium name="DOE Joint Genome Institute"/>
            <person name="Looney B.P."/>
            <person name="Miyauchi S."/>
            <person name="Morin E."/>
            <person name="Drula E."/>
            <person name="Courty P.E."/>
            <person name="Chicoki N."/>
            <person name="Fauchery L."/>
            <person name="Kohler A."/>
            <person name="Kuo A."/>
            <person name="LaButti K."/>
            <person name="Pangilinan J."/>
            <person name="Lipzen A."/>
            <person name="Riley R."/>
            <person name="Andreopoulos W."/>
            <person name="He G."/>
            <person name="Johnson J."/>
            <person name="Barry K.W."/>
            <person name="Grigoriev I.V."/>
            <person name="Nagy L."/>
            <person name="Hibbett D."/>
            <person name="Henrissat B."/>
            <person name="Matheny P.B."/>
            <person name="Labbe J."/>
            <person name="Martin A.F."/>
        </authorList>
    </citation>
    <scope>NUCLEOTIDE SEQUENCE</scope>
    <source>
        <strain evidence="1">BPL698</strain>
    </source>
</reference>
<sequence length="118" mass="12627">MSHTDFKLKMGGSGTSGSLLLSSSKSSESFSVAAGIHNYSPWCDILVDVPANAVSQLITDSYYQSRSGRLWATSVKEEKTSARGTIVSLTISDLQWDGDRIATVLIRSGGQISTPPEE</sequence>
<gene>
    <name evidence="1" type="ORF">F5148DRAFT_983316</name>
</gene>